<name>A0A1J5S5Z9_9ZZZZ</name>
<dbReference type="AlphaFoldDB" id="A0A1J5S5Z9"/>
<proteinExistence type="predicted"/>
<comment type="caution">
    <text evidence="1">The sequence shown here is derived from an EMBL/GenBank/DDBJ whole genome shotgun (WGS) entry which is preliminary data.</text>
</comment>
<dbReference type="EMBL" id="MLJW01000105">
    <property type="protein sequence ID" value="OIQ99535.1"/>
    <property type="molecule type" value="Genomic_DNA"/>
</dbReference>
<sequence>MASIVMNADVCDSERDALMLKEYGEEVMSAGWNPQLALVDASSIEQIGEHANDEERTTVPGVILDYAPEEAIESVRFLRSATIPQCP</sequence>
<evidence type="ECO:0000313" key="1">
    <source>
        <dbReference type="EMBL" id="OIQ99535.1"/>
    </source>
</evidence>
<gene>
    <name evidence="1" type="ORF">GALL_184720</name>
</gene>
<organism evidence="1">
    <name type="scientific">mine drainage metagenome</name>
    <dbReference type="NCBI Taxonomy" id="410659"/>
    <lineage>
        <taxon>unclassified sequences</taxon>
        <taxon>metagenomes</taxon>
        <taxon>ecological metagenomes</taxon>
    </lineage>
</organism>
<accession>A0A1J5S5Z9</accession>
<reference evidence="1" key="1">
    <citation type="submission" date="2016-10" db="EMBL/GenBank/DDBJ databases">
        <title>Sequence of Gallionella enrichment culture.</title>
        <authorList>
            <person name="Poehlein A."/>
            <person name="Muehling M."/>
            <person name="Daniel R."/>
        </authorList>
    </citation>
    <scope>NUCLEOTIDE SEQUENCE</scope>
</reference>
<protein>
    <submittedName>
        <fullName evidence="1">Uncharacterized protein</fullName>
    </submittedName>
</protein>